<feature type="compositionally biased region" description="Pro residues" evidence="1">
    <location>
        <begin position="111"/>
        <end position="120"/>
    </location>
</feature>
<reference evidence="2" key="2">
    <citation type="submission" date="2015-07" db="EMBL/GenBank/DDBJ databases">
        <authorList>
            <person name="Noorani M."/>
        </authorList>
    </citation>
    <scope>NUCLEOTIDE SEQUENCE</scope>
    <source>
        <strain evidence="2">Yugu1</strain>
    </source>
</reference>
<feature type="compositionally biased region" description="Gly residues" evidence="1">
    <location>
        <begin position="197"/>
        <end position="208"/>
    </location>
</feature>
<name>A0A368S851_SETIT</name>
<accession>A0A368S851</accession>
<feature type="region of interest" description="Disordered" evidence="1">
    <location>
        <begin position="175"/>
        <end position="217"/>
    </location>
</feature>
<protein>
    <submittedName>
        <fullName evidence="2">Uncharacterized protein</fullName>
    </submittedName>
</protein>
<evidence type="ECO:0000313" key="2">
    <source>
        <dbReference type="EMBL" id="RCV38609.1"/>
    </source>
</evidence>
<evidence type="ECO:0000256" key="1">
    <source>
        <dbReference type="SAM" id="MobiDB-lite"/>
    </source>
</evidence>
<gene>
    <name evidence="2" type="ORF">SETIT_8G156600v2</name>
</gene>
<feature type="region of interest" description="Disordered" evidence="1">
    <location>
        <begin position="40"/>
        <end position="72"/>
    </location>
</feature>
<organism evidence="2">
    <name type="scientific">Setaria italica</name>
    <name type="common">Foxtail millet</name>
    <name type="synonym">Panicum italicum</name>
    <dbReference type="NCBI Taxonomy" id="4555"/>
    <lineage>
        <taxon>Eukaryota</taxon>
        <taxon>Viridiplantae</taxon>
        <taxon>Streptophyta</taxon>
        <taxon>Embryophyta</taxon>
        <taxon>Tracheophyta</taxon>
        <taxon>Spermatophyta</taxon>
        <taxon>Magnoliopsida</taxon>
        <taxon>Liliopsida</taxon>
        <taxon>Poales</taxon>
        <taxon>Poaceae</taxon>
        <taxon>PACMAD clade</taxon>
        <taxon>Panicoideae</taxon>
        <taxon>Panicodae</taxon>
        <taxon>Paniceae</taxon>
        <taxon>Cenchrinae</taxon>
        <taxon>Setaria</taxon>
    </lineage>
</organism>
<sequence length="238" mass="24396">MKTTVVSELVSRKTTGSRHSFTQTQYLLRIKEQILQPLHGFVPPRNESGRSYLATQEDDSPKKRKGRIISSNSRRRFDPYLSDLRAGGGGVSFTLSADPGSTGFRRGRPLPVAPPPPEPPAAADWSPPAASSGDTGLPGASAAAAGGTFGGWPRRAGAGAGAGDGSAVVAMAGDAVGAGSCGGGGEGKISPRKGRETGGTGRGGGGEVRVGAREARHGWDRRGWDWRGAGPVRGSRLG</sequence>
<dbReference type="AlphaFoldDB" id="A0A368S851"/>
<proteinExistence type="predicted"/>
<feature type="region of interest" description="Disordered" evidence="1">
    <location>
        <begin position="92"/>
        <end position="146"/>
    </location>
</feature>
<reference evidence="2" key="1">
    <citation type="journal article" date="2012" name="Nat. Biotechnol.">
        <title>Reference genome sequence of the model plant Setaria.</title>
        <authorList>
            <person name="Bennetzen J.L."/>
            <person name="Schmutz J."/>
            <person name="Wang H."/>
            <person name="Percifield R."/>
            <person name="Hawkins J."/>
            <person name="Pontaroli A.C."/>
            <person name="Estep M."/>
            <person name="Feng L."/>
            <person name="Vaughn J.N."/>
            <person name="Grimwood J."/>
            <person name="Jenkins J."/>
            <person name="Barry K."/>
            <person name="Lindquist E."/>
            <person name="Hellsten U."/>
            <person name="Deshpande S."/>
            <person name="Wang X."/>
            <person name="Wu X."/>
            <person name="Mitros T."/>
            <person name="Triplett J."/>
            <person name="Yang X."/>
            <person name="Ye C.Y."/>
            <person name="Mauro-Herrera M."/>
            <person name="Wang L."/>
            <person name="Li P."/>
            <person name="Sharma M."/>
            <person name="Sharma R."/>
            <person name="Ronald P.C."/>
            <person name="Panaud O."/>
            <person name="Kellogg E.A."/>
            <person name="Brutnell T.P."/>
            <person name="Doust A.N."/>
            <person name="Tuskan G.A."/>
            <person name="Rokhsar D."/>
            <person name="Devos K.M."/>
        </authorList>
    </citation>
    <scope>NUCLEOTIDE SEQUENCE [LARGE SCALE GENOMIC DNA]</scope>
    <source>
        <strain evidence="2">Yugu1</strain>
    </source>
</reference>
<dbReference type="EMBL" id="CM003535">
    <property type="protein sequence ID" value="RCV38609.1"/>
    <property type="molecule type" value="Genomic_DNA"/>
</dbReference>
<feature type="compositionally biased region" description="Low complexity" evidence="1">
    <location>
        <begin position="121"/>
        <end position="130"/>
    </location>
</feature>